<accession>A0ABT1X1L3</accession>
<comment type="similarity">
    <text evidence="1">Belongs to the OmpW/AlkL family.</text>
</comment>
<comment type="caution">
    <text evidence="3">The sequence shown here is derived from an EMBL/GenBank/DDBJ whole genome shotgun (WGS) entry which is preliminary data.</text>
</comment>
<sequence length="226" mass="23817">MFIRSGAAAAAFLALSALVSLPAPAQAQEGLFFGQAVRGKRAGDLVLGFGAIGMLPEDGGRVDAIGGKPHASSTATPQLDLSYFLTPNLSLNLIAATTRHDVEVRGSALGAVDLGHVWALPPTLTLQFHPFPQARISPYVGAGLNYTIFYGEGGGRTAPVTKVDVKNDFGYAVNFGVDIEVAPRWLVNLDAKKLWLDPSVSVNSGTIGARADLNPWIVGASVRYRF</sequence>
<dbReference type="InterPro" id="IPR011250">
    <property type="entry name" value="OMP/PagP_B-barrel"/>
</dbReference>
<evidence type="ECO:0000313" key="4">
    <source>
        <dbReference type="Proteomes" id="UP001524642"/>
    </source>
</evidence>
<dbReference type="Pfam" id="PF03922">
    <property type="entry name" value="OmpW"/>
    <property type="match status" value="1"/>
</dbReference>
<gene>
    <name evidence="3" type="ORF">NRP21_07985</name>
</gene>
<organism evidence="3 4">
    <name type="scientific">Roseomonas populi</name>
    <dbReference type="NCBI Taxonomy" id="3121582"/>
    <lineage>
        <taxon>Bacteria</taxon>
        <taxon>Pseudomonadati</taxon>
        <taxon>Pseudomonadota</taxon>
        <taxon>Alphaproteobacteria</taxon>
        <taxon>Acetobacterales</taxon>
        <taxon>Roseomonadaceae</taxon>
        <taxon>Roseomonas</taxon>
    </lineage>
</organism>
<protein>
    <submittedName>
        <fullName evidence="3">Outer membrane beta-barrel protein</fullName>
    </submittedName>
</protein>
<dbReference type="RefSeq" id="WP_257715655.1">
    <property type="nucleotide sequence ID" value="NZ_JANJOU010000004.1"/>
</dbReference>
<keyword evidence="2" id="KW-0732">Signal</keyword>
<reference evidence="3 4" key="1">
    <citation type="submission" date="2022-06" db="EMBL/GenBank/DDBJ databases">
        <title>Roseomonas CN29.</title>
        <authorList>
            <person name="Cheng Y."/>
            <person name="He X."/>
        </authorList>
    </citation>
    <scope>NUCLEOTIDE SEQUENCE [LARGE SCALE GENOMIC DNA]</scope>
    <source>
        <strain evidence="3 4">CN29</strain>
    </source>
</reference>
<feature type="chain" id="PRO_5045131072" evidence="2">
    <location>
        <begin position="26"/>
        <end position="226"/>
    </location>
</feature>
<dbReference type="Gene3D" id="2.40.160.20">
    <property type="match status" value="1"/>
</dbReference>
<feature type="signal peptide" evidence="2">
    <location>
        <begin position="1"/>
        <end position="25"/>
    </location>
</feature>
<dbReference type="InterPro" id="IPR005618">
    <property type="entry name" value="OMPW"/>
</dbReference>
<dbReference type="PANTHER" id="PTHR36920:SF1">
    <property type="entry name" value="OUTER MEMBRANE PROTEIN W"/>
    <property type="match status" value="1"/>
</dbReference>
<dbReference type="EMBL" id="JANJOU010000004">
    <property type="protein sequence ID" value="MCR0981985.1"/>
    <property type="molecule type" value="Genomic_DNA"/>
</dbReference>
<evidence type="ECO:0000256" key="2">
    <source>
        <dbReference type="SAM" id="SignalP"/>
    </source>
</evidence>
<dbReference type="PANTHER" id="PTHR36920">
    <property type="match status" value="1"/>
</dbReference>
<proteinExistence type="inferred from homology"/>
<evidence type="ECO:0000256" key="1">
    <source>
        <dbReference type="ARBA" id="ARBA00009330"/>
    </source>
</evidence>
<evidence type="ECO:0000313" key="3">
    <source>
        <dbReference type="EMBL" id="MCR0981985.1"/>
    </source>
</evidence>
<dbReference type="SUPFAM" id="SSF56925">
    <property type="entry name" value="OMPA-like"/>
    <property type="match status" value="1"/>
</dbReference>
<keyword evidence="4" id="KW-1185">Reference proteome</keyword>
<dbReference type="Proteomes" id="UP001524642">
    <property type="component" value="Unassembled WGS sequence"/>
</dbReference>
<name>A0ABT1X1L3_9PROT</name>